<keyword evidence="6 7" id="KW-0574">Periplasm</keyword>
<feature type="domain" description="Glucan biosynthesis periplasmic MdoG C-terminal" evidence="8">
    <location>
        <begin position="32"/>
        <end position="506"/>
    </location>
</feature>
<dbReference type="Gene3D" id="2.60.40.10">
    <property type="entry name" value="Immunoglobulins"/>
    <property type="match status" value="1"/>
</dbReference>
<dbReference type="GO" id="GO:0030288">
    <property type="term" value="C:outer membrane-bounded periplasmic space"/>
    <property type="evidence" value="ECO:0007669"/>
    <property type="project" value="TreeGrafter"/>
</dbReference>
<dbReference type="OrthoDB" id="335750at2"/>
<dbReference type="Pfam" id="PF04349">
    <property type="entry name" value="MdoG"/>
    <property type="match status" value="1"/>
</dbReference>
<proteinExistence type="inferred from homology"/>
<accession>A0A3A3G2T7</accession>
<sequence length="511" mass="58010">MLQTLRKLPGYICFVLLGVWLLLLPWSIARAFGFNDVASQAKRLAVSSYKTPENNLPTALTKLGYDQYRDIRFRHDQFLWRRERLPFELAFFHQGPLYDSPVGIHEIVGKRVRPIRFSPELFDYGKNRIDPREMDGLGFAGFRVHYPLNTSQYKDEALVFLGASYFRALGKGQLYGLSTRALAIDTAVASGEEFPRFVQFWIERPQAHAQELTIYGLLDSPRASGAYRFVLKPGEDTAIEVKARLYLREPLAKPGFAPLTSMYLFGENQHAASDDYRPEVHDSDGLAIHAASGEWLWRPLVNPKRLLVTSFGLTDPRGFGLMQRDRQFVSYQDLEARYEARPSAWIEPKGKWGAGRVELVQIPTPDETNDNIVAFWVPQAMPAVGAPFDLEYRVVWQGQQQARSPLAWVTQTRRGHGYLAKPDDSIALLIDFEGPAFQQLAADARVEASFSADANARILAQQVYRNAVTGGWRVALRLHRADDKKAVELRGYLRNAQQTLSETWSYILPAE</sequence>
<dbReference type="EMBL" id="QYUQ01000002">
    <property type="protein sequence ID" value="RJG01975.1"/>
    <property type="molecule type" value="Genomic_DNA"/>
</dbReference>
<dbReference type="Proteomes" id="UP000266327">
    <property type="component" value="Unassembled WGS sequence"/>
</dbReference>
<evidence type="ECO:0000256" key="5">
    <source>
        <dbReference type="ARBA" id="ARBA00022729"/>
    </source>
</evidence>
<dbReference type="InterPro" id="IPR023704">
    <property type="entry name" value="MdoG_OpgG"/>
</dbReference>
<dbReference type="PANTHER" id="PTHR30504">
    <property type="entry name" value="GLUCANS BIOSYNTHESIS PROTEIN"/>
    <property type="match status" value="1"/>
</dbReference>
<dbReference type="AlphaFoldDB" id="A0A3A3G2T7"/>
<organism evidence="9 10">
    <name type="scientific">Noviherbaspirillum sedimenti</name>
    <dbReference type="NCBI Taxonomy" id="2320865"/>
    <lineage>
        <taxon>Bacteria</taxon>
        <taxon>Pseudomonadati</taxon>
        <taxon>Pseudomonadota</taxon>
        <taxon>Betaproteobacteria</taxon>
        <taxon>Burkholderiales</taxon>
        <taxon>Oxalobacteraceae</taxon>
        <taxon>Noviherbaspirillum</taxon>
    </lineage>
</organism>
<dbReference type="InterPro" id="IPR013783">
    <property type="entry name" value="Ig-like_fold"/>
</dbReference>
<reference evidence="10" key="1">
    <citation type="submission" date="2018-09" db="EMBL/GenBank/DDBJ databases">
        <authorList>
            <person name="Zhu H."/>
        </authorList>
    </citation>
    <scope>NUCLEOTIDE SEQUENCE [LARGE SCALE GENOMIC DNA]</scope>
    <source>
        <strain evidence="10">K1S02-23</strain>
    </source>
</reference>
<comment type="caution">
    <text evidence="9">The sequence shown here is derived from an EMBL/GenBank/DDBJ whole genome shotgun (WGS) entry which is preliminary data.</text>
</comment>
<keyword evidence="10" id="KW-1185">Reference proteome</keyword>
<comment type="function">
    <text evidence="7">Involved in the biosynthesis of osmoregulated periplasmic glucans (OPGs).</text>
</comment>
<dbReference type="UniPathway" id="UPA00637"/>
<dbReference type="GO" id="GO:0003824">
    <property type="term" value="F:catalytic activity"/>
    <property type="evidence" value="ECO:0007669"/>
    <property type="project" value="InterPro"/>
</dbReference>
<dbReference type="InterPro" id="IPR014438">
    <property type="entry name" value="Glucan_biosyn_MdoG/MdoD"/>
</dbReference>
<protein>
    <recommendedName>
        <fullName evidence="4 7">Glucans biosynthesis protein G</fullName>
    </recommendedName>
</protein>
<dbReference type="InterPro" id="IPR007444">
    <property type="entry name" value="Glucan_biosyn_MdoG_C"/>
</dbReference>
<dbReference type="SUPFAM" id="SSF74650">
    <property type="entry name" value="Galactose mutarotase-like"/>
    <property type="match status" value="1"/>
</dbReference>
<evidence type="ECO:0000256" key="2">
    <source>
        <dbReference type="ARBA" id="ARBA00005001"/>
    </source>
</evidence>
<evidence type="ECO:0000256" key="4">
    <source>
        <dbReference type="ARBA" id="ARBA00015376"/>
    </source>
</evidence>
<dbReference type="HAMAP" id="MF_01069">
    <property type="entry name" value="MdoG_OpgG"/>
    <property type="match status" value="1"/>
</dbReference>
<dbReference type="PANTHER" id="PTHR30504:SF4">
    <property type="entry name" value="GLUCANS BIOSYNTHESIS PROTEIN G"/>
    <property type="match status" value="1"/>
</dbReference>
<evidence type="ECO:0000259" key="8">
    <source>
        <dbReference type="Pfam" id="PF04349"/>
    </source>
</evidence>
<dbReference type="GO" id="GO:0051274">
    <property type="term" value="P:beta-glucan biosynthetic process"/>
    <property type="evidence" value="ECO:0007669"/>
    <property type="project" value="TreeGrafter"/>
</dbReference>
<dbReference type="RefSeq" id="WP_119785437.1">
    <property type="nucleotide sequence ID" value="NZ_QYUQ01000002.1"/>
</dbReference>
<dbReference type="Gene3D" id="2.70.98.10">
    <property type="match status" value="1"/>
</dbReference>
<comment type="similarity">
    <text evidence="3 7">Belongs to the OpgD/OpgG family.</text>
</comment>
<dbReference type="InterPro" id="IPR014756">
    <property type="entry name" value="Ig_E-set"/>
</dbReference>
<evidence type="ECO:0000256" key="1">
    <source>
        <dbReference type="ARBA" id="ARBA00004418"/>
    </source>
</evidence>
<comment type="pathway">
    <text evidence="2 7">Glycan metabolism; osmoregulated periplasmic glucan (OPG) biosynthesis.</text>
</comment>
<dbReference type="InterPro" id="IPR011013">
    <property type="entry name" value="Gal_mutarotase_sf_dom"/>
</dbReference>
<evidence type="ECO:0000256" key="6">
    <source>
        <dbReference type="ARBA" id="ARBA00022764"/>
    </source>
</evidence>
<comment type="subcellular location">
    <subcellularLocation>
        <location evidence="1 7">Periplasm</location>
    </subcellularLocation>
</comment>
<name>A0A3A3G2T7_9BURK</name>
<keyword evidence="5 7" id="KW-0732">Signal</keyword>
<dbReference type="FunFam" id="2.70.98.10:FF:000001">
    <property type="entry name" value="Glucans biosynthesis protein G"/>
    <property type="match status" value="1"/>
</dbReference>
<evidence type="ECO:0000256" key="7">
    <source>
        <dbReference type="HAMAP-Rule" id="MF_01069"/>
    </source>
</evidence>
<dbReference type="InterPro" id="IPR014718">
    <property type="entry name" value="GH-type_carb-bd"/>
</dbReference>
<dbReference type="PIRSF" id="PIRSF006281">
    <property type="entry name" value="MdoG"/>
    <property type="match status" value="1"/>
</dbReference>
<dbReference type="SUPFAM" id="SSF81296">
    <property type="entry name" value="E set domains"/>
    <property type="match status" value="1"/>
</dbReference>
<evidence type="ECO:0000256" key="3">
    <source>
        <dbReference type="ARBA" id="ARBA00009284"/>
    </source>
</evidence>
<evidence type="ECO:0000313" key="9">
    <source>
        <dbReference type="EMBL" id="RJG01975.1"/>
    </source>
</evidence>
<dbReference type="GO" id="GO:0030246">
    <property type="term" value="F:carbohydrate binding"/>
    <property type="evidence" value="ECO:0007669"/>
    <property type="project" value="InterPro"/>
</dbReference>
<evidence type="ECO:0000313" key="10">
    <source>
        <dbReference type="Proteomes" id="UP000266327"/>
    </source>
</evidence>
<gene>
    <name evidence="7" type="primary">opgG</name>
    <name evidence="9" type="ORF">D3878_10615</name>
</gene>